<evidence type="ECO:0000313" key="5">
    <source>
        <dbReference type="Proteomes" id="UP000032702"/>
    </source>
</evidence>
<evidence type="ECO:0000313" key="4">
    <source>
        <dbReference type="Proteomes" id="UP000001351"/>
    </source>
</evidence>
<protein>
    <recommendedName>
        <fullName evidence="6">DUF4115 domain-containing protein</fullName>
    </recommendedName>
</protein>
<evidence type="ECO:0008006" key="6">
    <source>
        <dbReference type="Google" id="ProtNLM"/>
    </source>
</evidence>
<proteinExistence type="predicted"/>
<reference evidence="3 5" key="1">
    <citation type="submission" date="2006-04" db="EMBL/GenBank/DDBJ databases">
        <authorList>
            <person name="Nierman W.C."/>
        </authorList>
    </citation>
    <scope>NUCLEOTIDE SEQUENCE [LARGE SCALE GENOMIC DNA]</scope>
    <source>
        <strain evidence="3 5">DW4/3-1</strain>
    </source>
</reference>
<accession>Q08VA6</accession>
<evidence type="ECO:0000256" key="1">
    <source>
        <dbReference type="SAM" id="SignalP"/>
    </source>
</evidence>
<feature type="signal peptide" evidence="1">
    <location>
        <begin position="1"/>
        <end position="21"/>
    </location>
</feature>
<reference evidence="2 4" key="2">
    <citation type="journal article" date="2011" name="Mol. Biol. Evol.">
        <title>Comparative genomic analysis of fruiting body formation in Myxococcales.</title>
        <authorList>
            <person name="Huntley S."/>
            <person name="Hamann N."/>
            <person name="Wegener-Feldbrugge S."/>
            <person name="Treuner-Lange A."/>
            <person name="Kube M."/>
            <person name="Reinhardt R."/>
            <person name="Klages S."/>
            <person name="Muller R."/>
            <person name="Ronning C.M."/>
            <person name="Nierman W.C."/>
            <person name="Sogaard-Andersen L."/>
        </authorList>
    </citation>
    <scope>NUCLEOTIDE SEQUENCE [LARGE SCALE GENOMIC DNA]</scope>
    <source>
        <strain evidence="2 4">DW4/3-1</strain>
    </source>
</reference>
<evidence type="ECO:0000313" key="3">
    <source>
        <dbReference type="EMBL" id="EAU64409.1"/>
    </source>
</evidence>
<dbReference type="AlphaFoldDB" id="Q08VA6"/>
<feature type="chain" id="PRO_5010840124" description="DUF4115 domain-containing protein" evidence="1">
    <location>
        <begin position="22"/>
        <end position="182"/>
    </location>
</feature>
<dbReference type="HOGENOM" id="CLU_1481159_0_0_7"/>
<dbReference type="STRING" id="378806.STAUR_5529"/>
<keyword evidence="4" id="KW-1185">Reference proteome</keyword>
<name>Q08VA6_STIAD</name>
<dbReference type="EMBL" id="CP002271">
    <property type="protein sequence ID" value="ADO73299.1"/>
    <property type="molecule type" value="Genomic_DNA"/>
</dbReference>
<gene>
    <name evidence="2" type="ordered locus">STAUR_5529</name>
    <name evidence="3" type="ORF">STIAU_5488</name>
</gene>
<dbReference type="Proteomes" id="UP000001351">
    <property type="component" value="Chromosome"/>
</dbReference>
<evidence type="ECO:0000313" key="2">
    <source>
        <dbReference type="EMBL" id="ADO73299.1"/>
    </source>
</evidence>
<dbReference type="EMBL" id="AAMD01000118">
    <property type="protein sequence ID" value="EAU64409.1"/>
    <property type="molecule type" value="Genomic_DNA"/>
</dbReference>
<keyword evidence="1" id="KW-0732">Signal</keyword>
<sequence length="182" mass="19434">MRLTQALSIVSMLALPLAAQAEERLLELEPKSSLAAAPVAVCDYLHEISPVPCRVWHVTKVTPLPPTPLPPTPTPAPELPTTPVLTAGSEIAVEDDSGKETLQVQWIGTNYYLDNGEVMLAKAHEASTLSTLMDLGAKKSRTVTGWVDTDGNGALSLNDRISLEGKESKIVDVRSVVSVVSK</sequence>
<dbReference type="KEGG" id="sur:STAUR_5529"/>
<dbReference type="Proteomes" id="UP000032702">
    <property type="component" value="Unassembled WGS sequence"/>
</dbReference>
<organism evidence="3 5">
    <name type="scientific">Stigmatella aurantiaca (strain DW4/3-1)</name>
    <dbReference type="NCBI Taxonomy" id="378806"/>
    <lineage>
        <taxon>Bacteria</taxon>
        <taxon>Pseudomonadati</taxon>
        <taxon>Myxococcota</taxon>
        <taxon>Myxococcia</taxon>
        <taxon>Myxococcales</taxon>
        <taxon>Cystobacterineae</taxon>
        <taxon>Archangiaceae</taxon>
        <taxon>Stigmatella</taxon>
    </lineage>
</organism>